<dbReference type="EMBL" id="NEVH01002737">
    <property type="protein sequence ID" value="PNF41330.1"/>
    <property type="molecule type" value="Genomic_DNA"/>
</dbReference>
<organism evidence="1 2">
    <name type="scientific">Cryptotermes secundus</name>
    <dbReference type="NCBI Taxonomy" id="105785"/>
    <lineage>
        <taxon>Eukaryota</taxon>
        <taxon>Metazoa</taxon>
        <taxon>Ecdysozoa</taxon>
        <taxon>Arthropoda</taxon>
        <taxon>Hexapoda</taxon>
        <taxon>Insecta</taxon>
        <taxon>Pterygota</taxon>
        <taxon>Neoptera</taxon>
        <taxon>Polyneoptera</taxon>
        <taxon>Dictyoptera</taxon>
        <taxon>Blattodea</taxon>
        <taxon>Blattoidea</taxon>
        <taxon>Termitoidae</taxon>
        <taxon>Kalotermitidae</taxon>
        <taxon>Cryptotermitinae</taxon>
        <taxon>Cryptotermes</taxon>
    </lineage>
</organism>
<dbReference type="Proteomes" id="UP000235965">
    <property type="component" value="Unassembled WGS sequence"/>
</dbReference>
<name>A0A2J7RKH8_9NEOP</name>
<comment type="caution">
    <text evidence="1">The sequence shown here is derived from an EMBL/GenBank/DDBJ whole genome shotgun (WGS) entry which is preliminary data.</text>
</comment>
<evidence type="ECO:0000313" key="2">
    <source>
        <dbReference type="Proteomes" id="UP000235965"/>
    </source>
</evidence>
<sequence>MAPLLKIAEWNANGLCQRAQEIQTFIQNFNMKHHEPAKYRLNNMQATSVTREDSTGQVTRAPMYCPPRYYNKYAMHWLIGRKSELSTENKLLVYKTILKPIWTYGASLWGTASTSNIEMLQRFQNKVLRAIVNAPRYVPNRLLHADLGTPTVREETTNISRKYQYKITAHPNELAATLLDNTDEPRRLKTDLTTRFT</sequence>
<protein>
    <submittedName>
        <fullName evidence="1">Uncharacterized protein</fullName>
    </submittedName>
</protein>
<gene>
    <name evidence="1" type="ORF">B7P43_G17039</name>
</gene>
<reference evidence="1 2" key="1">
    <citation type="submission" date="2017-12" db="EMBL/GenBank/DDBJ databases">
        <title>Hemimetabolous genomes reveal molecular basis of termite eusociality.</title>
        <authorList>
            <person name="Harrison M.C."/>
            <person name="Jongepier E."/>
            <person name="Robertson H.M."/>
            <person name="Arning N."/>
            <person name="Bitard-Feildel T."/>
            <person name="Chao H."/>
            <person name="Childers C.P."/>
            <person name="Dinh H."/>
            <person name="Doddapaneni H."/>
            <person name="Dugan S."/>
            <person name="Gowin J."/>
            <person name="Greiner C."/>
            <person name="Han Y."/>
            <person name="Hu H."/>
            <person name="Hughes D.S.T."/>
            <person name="Huylmans A.-K."/>
            <person name="Kemena C."/>
            <person name="Kremer L.P.M."/>
            <person name="Lee S.L."/>
            <person name="Lopez-Ezquerra A."/>
            <person name="Mallet L."/>
            <person name="Monroy-Kuhn J.M."/>
            <person name="Moser A."/>
            <person name="Murali S.C."/>
            <person name="Muzny D.M."/>
            <person name="Otani S."/>
            <person name="Piulachs M.-D."/>
            <person name="Poelchau M."/>
            <person name="Qu J."/>
            <person name="Schaub F."/>
            <person name="Wada-Katsumata A."/>
            <person name="Worley K.C."/>
            <person name="Xie Q."/>
            <person name="Ylla G."/>
            <person name="Poulsen M."/>
            <person name="Gibbs R.A."/>
            <person name="Schal C."/>
            <person name="Richards S."/>
            <person name="Belles X."/>
            <person name="Korb J."/>
            <person name="Bornberg-Bauer E."/>
        </authorList>
    </citation>
    <scope>NUCLEOTIDE SEQUENCE [LARGE SCALE GENOMIC DNA]</scope>
    <source>
        <tissue evidence="1">Whole body</tissue>
    </source>
</reference>
<dbReference type="AlphaFoldDB" id="A0A2J7RKH8"/>
<dbReference type="InParanoid" id="A0A2J7RKH8"/>
<proteinExistence type="predicted"/>
<evidence type="ECO:0000313" key="1">
    <source>
        <dbReference type="EMBL" id="PNF41330.1"/>
    </source>
</evidence>
<accession>A0A2J7RKH8</accession>
<keyword evidence="2" id="KW-1185">Reference proteome</keyword>